<feature type="domain" description="N-acetyltransferase" evidence="1">
    <location>
        <begin position="124"/>
        <end position="261"/>
    </location>
</feature>
<keyword evidence="3" id="KW-1185">Reference proteome</keyword>
<gene>
    <name evidence="2" type="ORF">GCM10010919_29060</name>
</gene>
<organism evidence="2 3">
    <name type="scientific">Alishewanella longhuensis</name>
    <dbReference type="NCBI Taxonomy" id="1091037"/>
    <lineage>
        <taxon>Bacteria</taxon>
        <taxon>Pseudomonadati</taxon>
        <taxon>Pseudomonadota</taxon>
        <taxon>Gammaproteobacteria</taxon>
        <taxon>Alteromonadales</taxon>
        <taxon>Alteromonadaceae</taxon>
        <taxon>Alishewanella</taxon>
    </lineage>
</organism>
<reference evidence="3" key="1">
    <citation type="journal article" date="2019" name="Int. J. Syst. Evol. Microbiol.">
        <title>The Global Catalogue of Microorganisms (GCM) 10K type strain sequencing project: providing services to taxonomists for standard genome sequencing and annotation.</title>
        <authorList>
            <consortium name="The Broad Institute Genomics Platform"/>
            <consortium name="The Broad Institute Genome Sequencing Center for Infectious Disease"/>
            <person name="Wu L."/>
            <person name="Ma J."/>
        </authorList>
    </citation>
    <scope>NUCLEOTIDE SEQUENCE [LARGE SCALE GENOMIC DNA]</scope>
    <source>
        <strain evidence="3">CGMCC 1.7003</strain>
    </source>
</reference>
<dbReference type="PROSITE" id="PS51186">
    <property type="entry name" value="GNAT"/>
    <property type="match status" value="1"/>
</dbReference>
<evidence type="ECO:0000313" key="3">
    <source>
        <dbReference type="Proteomes" id="UP000659697"/>
    </source>
</evidence>
<dbReference type="InterPro" id="IPR000182">
    <property type="entry name" value="GNAT_dom"/>
</dbReference>
<sequence length="261" mass="27779">MNTASKPLSEPVLRRLTNDAVTTFLGEAARYEAVARPGLQLALCNEAVADMNMLIVGAGADHDHFRDMLNLCLGRQLPFLAIIFPEADKALDGIAADLGLAYAVDFPFMVRDDVPLEPSGNPDVEVVCASGTEDADASADVLVSAYSMPKDSVLRALPASLFDSTGVDVYVARTNGEAVGSVTLTYHGDTCGIWAMGTDASRQRGGIGLTLLTTAMAQARNNGIRRFFLGATPAGYRLYEKLGFETVCTARVWVSGETHQA</sequence>
<name>A0ABQ3L6E6_9ALTE</name>
<dbReference type="RefSeq" id="WP_189433757.1">
    <property type="nucleotide sequence ID" value="NZ_BNAO01000008.1"/>
</dbReference>
<comment type="caution">
    <text evidence="2">The sequence shown here is derived from an EMBL/GenBank/DDBJ whole genome shotgun (WGS) entry which is preliminary data.</text>
</comment>
<evidence type="ECO:0000259" key="1">
    <source>
        <dbReference type="PROSITE" id="PS51186"/>
    </source>
</evidence>
<dbReference type="EMBL" id="BNAO01000008">
    <property type="protein sequence ID" value="GHG75080.1"/>
    <property type="molecule type" value="Genomic_DNA"/>
</dbReference>
<dbReference type="SUPFAM" id="SSF55729">
    <property type="entry name" value="Acyl-CoA N-acyltransferases (Nat)"/>
    <property type="match status" value="1"/>
</dbReference>
<accession>A0ABQ3L6E6</accession>
<protein>
    <recommendedName>
        <fullName evidence="1">N-acetyltransferase domain-containing protein</fullName>
    </recommendedName>
</protein>
<dbReference type="Proteomes" id="UP000659697">
    <property type="component" value="Unassembled WGS sequence"/>
</dbReference>
<dbReference type="Pfam" id="PF00583">
    <property type="entry name" value="Acetyltransf_1"/>
    <property type="match status" value="1"/>
</dbReference>
<dbReference type="Gene3D" id="3.40.630.30">
    <property type="match status" value="1"/>
</dbReference>
<proteinExistence type="predicted"/>
<dbReference type="CDD" id="cd04301">
    <property type="entry name" value="NAT_SF"/>
    <property type="match status" value="1"/>
</dbReference>
<evidence type="ECO:0000313" key="2">
    <source>
        <dbReference type="EMBL" id="GHG75080.1"/>
    </source>
</evidence>
<dbReference type="InterPro" id="IPR016181">
    <property type="entry name" value="Acyl_CoA_acyltransferase"/>
</dbReference>